<dbReference type="GO" id="GO:0015171">
    <property type="term" value="F:amino acid transmembrane transporter activity"/>
    <property type="evidence" value="ECO:0007669"/>
    <property type="project" value="TreeGrafter"/>
</dbReference>
<protein>
    <submittedName>
        <fullName evidence="7">Transmembrane amino acid efflux protein</fullName>
    </submittedName>
</protein>
<evidence type="ECO:0000256" key="3">
    <source>
        <dbReference type="ARBA" id="ARBA00022692"/>
    </source>
</evidence>
<evidence type="ECO:0000256" key="1">
    <source>
        <dbReference type="ARBA" id="ARBA00004651"/>
    </source>
</evidence>
<dbReference type="PANTHER" id="PTHR30086:SF20">
    <property type="entry name" value="ARGININE EXPORTER PROTEIN ARGO-RELATED"/>
    <property type="match status" value="1"/>
</dbReference>
<evidence type="ECO:0000313" key="7">
    <source>
        <dbReference type="EMBL" id="EBA10306.1"/>
    </source>
</evidence>
<accession>A3JXS0</accession>
<feature type="transmembrane region" description="Helical" evidence="6">
    <location>
        <begin position="146"/>
        <end position="168"/>
    </location>
</feature>
<organism evidence="7 8">
    <name type="scientific">Sagittula stellata (strain ATCC 700073 / DSM 11524 / E-37)</name>
    <dbReference type="NCBI Taxonomy" id="388399"/>
    <lineage>
        <taxon>Bacteria</taxon>
        <taxon>Pseudomonadati</taxon>
        <taxon>Pseudomonadota</taxon>
        <taxon>Alphaproteobacteria</taxon>
        <taxon>Rhodobacterales</taxon>
        <taxon>Roseobacteraceae</taxon>
        <taxon>Sagittula</taxon>
    </lineage>
</organism>
<keyword evidence="2" id="KW-1003">Cell membrane</keyword>
<dbReference type="eggNOG" id="COG1280">
    <property type="taxonomic scope" value="Bacteria"/>
</dbReference>
<evidence type="ECO:0000313" key="8">
    <source>
        <dbReference type="Proteomes" id="UP000005713"/>
    </source>
</evidence>
<feature type="transmembrane region" description="Helical" evidence="6">
    <location>
        <begin position="56"/>
        <end position="78"/>
    </location>
</feature>
<keyword evidence="3 6" id="KW-0812">Transmembrane</keyword>
<evidence type="ECO:0000256" key="2">
    <source>
        <dbReference type="ARBA" id="ARBA00022475"/>
    </source>
</evidence>
<sequence>MMAWSIVDPVMLLAFLPVGLALNVTPGPDMLFCMAQGLRGGPRCGWAASAGVASGGMVHVLLAGLGLGALVAAVPGAFDAIRWAGAAYLVYIAWKTWRTPLAGVDSPPLRPFHAARQGFVVNMTNPKFILFVLAFVPQFVDPSRPVLAQFLIFGTMMSAGGVVVNGLVGQFAGRLRRHLQGGTGTERGLRYACATLFGGLAVRLAL</sequence>
<keyword evidence="8" id="KW-1185">Reference proteome</keyword>
<dbReference type="InterPro" id="IPR001123">
    <property type="entry name" value="LeuE-type"/>
</dbReference>
<dbReference type="EMBL" id="AAYA01000001">
    <property type="protein sequence ID" value="EBA10306.1"/>
    <property type="molecule type" value="Genomic_DNA"/>
</dbReference>
<dbReference type="Pfam" id="PF01810">
    <property type="entry name" value="LysE"/>
    <property type="match status" value="1"/>
</dbReference>
<dbReference type="PANTHER" id="PTHR30086">
    <property type="entry name" value="ARGININE EXPORTER PROTEIN ARGO"/>
    <property type="match status" value="1"/>
</dbReference>
<dbReference type="GO" id="GO:0005886">
    <property type="term" value="C:plasma membrane"/>
    <property type="evidence" value="ECO:0007669"/>
    <property type="project" value="UniProtKB-SubCell"/>
</dbReference>
<evidence type="ECO:0000256" key="6">
    <source>
        <dbReference type="SAM" id="Phobius"/>
    </source>
</evidence>
<dbReference type="RefSeq" id="WP_005855036.1">
    <property type="nucleotide sequence ID" value="NZ_AAYA01000001.1"/>
</dbReference>
<proteinExistence type="predicted"/>
<reference evidence="7 8" key="1">
    <citation type="submission" date="2006-06" db="EMBL/GenBank/DDBJ databases">
        <authorList>
            <person name="Moran M.A."/>
            <person name="Ferriera S."/>
            <person name="Johnson J."/>
            <person name="Kravitz S."/>
            <person name="Beeson K."/>
            <person name="Sutton G."/>
            <person name="Rogers Y.-H."/>
            <person name="Friedman R."/>
            <person name="Frazier M."/>
            <person name="Venter J.C."/>
        </authorList>
    </citation>
    <scope>NUCLEOTIDE SEQUENCE [LARGE SCALE GENOMIC DNA]</scope>
    <source>
        <strain evidence="7 8">E-37</strain>
    </source>
</reference>
<gene>
    <name evidence="7" type="ORF">SSE37_19912</name>
</gene>
<comment type="caution">
    <text evidence="7">The sequence shown here is derived from an EMBL/GenBank/DDBJ whole genome shotgun (WGS) entry which is preliminary data.</text>
</comment>
<dbReference type="PIRSF" id="PIRSF006324">
    <property type="entry name" value="LeuE"/>
    <property type="match status" value="1"/>
</dbReference>
<keyword evidence="5 6" id="KW-0472">Membrane</keyword>
<comment type="subcellular location">
    <subcellularLocation>
        <location evidence="1">Cell membrane</location>
        <topology evidence="1">Multi-pass membrane protein</topology>
    </subcellularLocation>
</comment>
<evidence type="ECO:0000256" key="5">
    <source>
        <dbReference type="ARBA" id="ARBA00023136"/>
    </source>
</evidence>
<feature type="transmembrane region" description="Helical" evidence="6">
    <location>
        <begin position="119"/>
        <end position="140"/>
    </location>
</feature>
<keyword evidence="4 6" id="KW-1133">Transmembrane helix</keyword>
<name>A3JXS0_SAGS3</name>
<evidence type="ECO:0000256" key="4">
    <source>
        <dbReference type="ARBA" id="ARBA00022989"/>
    </source>
</evidence>
<dbReference type="Proteomes" id="UP000005713">
    <property type="component" value="Unassembled WGS sequence"/>
</dbReference>
<dbReference type="AlphaFoldDB" id="A3JXS0"/>